<keyword evidence="6" id="KW-0347">Helicase</keyword>
<comment type="subcellular location">
    <subcellularLocation>
        <location evidence="1">Nucleus</location>
    </subcellularLocation>
</comment>
<dbReference type="EMBL" id="CCBN010000002">
    <property type="protein sequence ID" value="CDO51948.1"/>
    <property type="molecule type" value="Genomic_DNA"/>
</dbReference>
<evidence type="ECO:0000256" key="8">
    <source>
        <dbReference type="ARBA" id="ARBA00023125"/>
    </source>
</evidence>
<dbReference type="CDD" id="cd18000">
    <property type="entry name" value="DEXHc_ERCC6"/>
    <property type="match status" value="1"/>
</dbReference>
<dbReference type="InterPro" id="IPR027417">
    <property type="entry name" value="P-loop_NTPase"/>
</dbReference>
<reference evidence="15" key="1">
    <citation type="submission" date="2014-03" db="EMBL/GenBank/DDBJ databases">
        <authorList>
            <person name="Casaregola S."/>
        </authorList>
    </citation>
    <scope>NUCLEOTIDE SEQUENCE [LARGE SCALE GENOMIC DNA]</scope>
    <source>
        <strain evidence="15">CLIB 918</strain>
    </source>
</reference>
<dbReference type="Proteomes" id="UP000242525">
    <property type="component" value="Unassembled WGS sequence"/>
</dbReference>
<dbReference type="InterPro" id="IPR049730">
    <property type="entry name" value="SNF2/RAD54-like_C"/>
</dbReference>
<evidence type="ECO:0000256" key="5">
    <source>
        <dbReference type="ARBA" id="ARBA00022801"/>
    </source>
</evidence>
<dbReference type="FunFam" id="3.40.50.10810:FF:000039">
    <property type="entry name" value="DNA repair protein Rhp26/Rad26"/>
    <property type="match status" value="1"/>
</dbReference>
<sequence>MADGTVNKQVDEALIGANEPEDPVDSSSTPQAQEPVLESLGTWSMDQDDLERDVAKRAEEAMAERDKELDQKRLEKTKNAISTYEKSKSRLEDKLFDQRTKISEKERIRKEIKTIEQVHLSALNQDLEDIENRIHSRNSGTAQIAATSASSRQPNETEHEFLVRTGKITPFSNTFMASGGESASTTQDPNMSHQQLRLPGMELDQMMAEDSEAEGHDSNNGDDDYQLLSDEEPDLEDNEEDEDNFELSDVEVSSKKRKRPVRKSAKSKKIKKEVDEFKGLDDGNELAYQTRLAAWVSKREAYRAMIDSKNQASLNQSNEEETDDRKEWEKPHPIHGEMKIDGRFKIPGDIFTSLFDYQKTGVQWLWELYSQKVGGIIGDEMGLGKTIQIVAFIAGLHYSGLLKKPVIIVCPATVMRQWVNEFHRWWPPLRVVILHAIGSGMDSAKEARLESSLENSEGDSVKLPGVKKQSGAASIVDNVMKNGHVLITTYVGMRIYSGLIQPKEWGYCVLDEGHKIRNPNSDISLLCKSIKTHNRIILSGTPIQNNLIELWSLFDFVFPGRLGTLPVFQSEFSLPINIGGYANATNVQVQTAYKCAVVLRDMISPYLLRRMKVDVAADLPKKSEKVLFCKLTKVQRDAYEAFIKSKDLEAIMQGKRQVLFGIDILRKICNHPDLVQRDILEHKEGYNYGAPEKSGKMQVVKALIELWRSQGHRTLLFCQTRQMMDILATFLGSLSNIKFLRMDGATPVNQRQGLVDTFNEDTSFHVFLLTTRVGGLGVNLTGADRVLIFDPDWNPSTDMQARERAWRLGQKKDVVIYRLMTAGSIEEKIYHRQIFKQFLTNKILKDPKQRRFFKMNDLHDLFTLGDLGDGTETGGMFSGAERNFNKGDNNAKGKKKKRVRLNDNEDDFMQVAKMAGVSSLEDFQGGAEATGLRDEDSSVSTANDEEQGSSANGTKDEDRIMEGIFAKSGVHSSLEHDAIMSQAMPDQLLVEKEASRVAKSAVEALRASRKIARKAEIGVPTWTGRFGSAGRAGGGSNMSRSSSSSPGSSSRRFGASSNSMSSASILQGMRRKRELERGAPAPVGRFGNNNSSRGQTRSPSATPDPLPSVSSPAVANPPKTHEEKIKSICEYLNKQNGYEAKSKDIINNCGIVVSDVQEVANIRQTLKEIAEWDGRIGKWVLKQEFREN</sequence>
<dbReference type="InterPro" id="IPR050496">
    <property type="entry name" value="SNF2_RAD54_helicase_repair"/>
</dbReference>
<dbReference type="PANTHER" id="PTHR45629:SF7">
    <property type="entry name" value="DNA EXCISION REPAIR PROTEIN ERCC-6-RELATED"/>
    <property type="match status" value="1"/>
</dbReference>
<keyword evidence="10" id="KW-0539">Nucleus</keyword>
<dbReference type="SMART" id="SM00490">
    <property type="entry name" value="HELICc"/>
    <property type="match status" value="1"/>
</dbReference>
<feature type="region of interest" description="Disordered" evidence="12">
    <location>
        <begin position="137"/>
        <end position="268"/>
    </location>
</feature>
<dbReference type="PROSITE" id="PS51192">
    <property type="entry name" value="HELICASE_ATP_BIND_1"/>
    <property type="match status" value="1"/>
</dbReference>
<dbReference type="SMART" id="SM00487">
    <property type="entry name" value="DEXDc"/>
    <property type="match status" value="1"/>
</dbReference>
<dbReference type="InterPro" id="IPR014001">
    <property type="entry name" value="Helicase_ATP-bd"/>
</dbReference>
<dbReference type="InterPro" id="IPR058951">
    <property type="entry name" value="WHD_Rad26_CSB-like"/>
</dbReference>
<keyword evidence="5" id="KW-0378">Hydrolase</keyword>
<organism evidence="15 16">
    <name type="scientific">Geotrichum candidum</name>
    <name type="common">Oospora lactis</name>
    <name type="synonym">Dipodascus geotrichum</name>
    <dbReference type="NCBI Taxonomy" id="1173061"/>
    <lineage>
        <taxon>Eukaryota</taxon>
        <taxon>Fungi</taxon>
        <taxon>Dikarya</taxon>
        <taxon>Ascomycota</taxon>
        <taxon>Saccharomycotina</taxon>
        <taxon>Dipodascomycetes</taxon>
        <taxon>Dipodascales</taxon>
        <taxon>Dipodascaceae</taxon>
        <taxon>Geotrichum</taxon>
    </lineage>
</organism>
<dbReference type="GO" id="GO:0016787">
    <property type="term" value="F:hydrolase activity"/>
    <property type="evidence" value="ECO:0007669"/>
    <property type="project" value="UniProtKB-KW"/>
</dbReference>
<feature type="compositionally biased region" description="Polar residues" evidence="12">
    <location>
        <begin position="938"/>
        <end position="953"/>
    </location>
</feature>
<comment type="caution">
    <text evidence="15">The sequence shown here is derived from an EMBL/GenBank/DDBJ whole genome shotgun (WGS) entry which is preliminary data.</text>
</comment>
<dbReference type="Gene3D" id="1.20.120.850">
    <property type="entry name" value="SWI2/SNF2 ATPases, N-terminal domain"/>
    <property type="match status" value="1"/>
</dbReference>
<feature type="region of interest" description="Disordered" evidence="12">
    <location>
        <begin position="1022"/>
        <end position="1120"/>
    </location>
</feature>
<dbReference type="InterPro" id="IPR001650">
    <property type="entry name" value="Helicase_C-like"/>
</dbReference>
<dbReference type="Gene3D" id="3.40.50.300">
    <property type="entry name" value="P-loop containing nucleotide triphosphate hydrolases"/>
    <property type="match status" value="1"/>
</dbReference>
<dbReference type="PROSITE" id="PS51194">
    <property type="entry name" value="HELICASE_CTER"/>
    <property type="match status" value="1"/>
</dbReference>
<dbReference type="InterPro" id="IPR000330">
    <property type="entry name" value="SNF2_N"/>
</dbReference>
<evidence type="ECO:0000256" key="9">
    <source>
        <dbReference type="ARBA" id="ARBA00023204"/>
    </source>
</evidence>
<evidence type="ECO:0000256" key="6">
    <source>
        <dbReference type="ARBA" id="ARBA00022806"/>
    </source>
</evidence>
<evidence type="ECO:0000259" key="13">
    <source>
        <dbReference type="PROSITE" id="PS51192"/>
    </source>
</evidence>
<protein>
    <submittedName>
        <fullName evidence="15">Similar to Saccharomyces cerevisiae YJR035W RAD26 Protein involved in transcription-coupled nucleotide excision repair of UV-induced DNA lesions</fullName>
    </submittedName>
</protein>
<evidence type="ECO:0000256" key="11">
    <source>
        <dbReference type="SAM" id="Coils"/>
    </source>
</evidence>
<dbReference type="GO" id="GO:0005634">
    <property type="term" value="C:nucleus"/>
    <property type="evidence" value="ECO:0007669"/>
    <property type="project" value="TreeGrafter"/>
</dbReference>
<keyword evidence="11" id="KW-0175">Coiled coil</keyword>
<feature type="domain" description="Helicase C-terminal" evidence="14">
    <location>
        <begin position="698"/>
        <end position="859"/>
    </location>
</feature>
<keyword evidence="16" id="KW-1185">Reference proteome</keyword>
<dbReference type="SUPFAM" id="SSF52540">
    <property type="entry name" value="P-loop containing nucleoside triphosphate hydrolases"/>
    <property type="match status" value="2"/>
</dbReference>
<dbReference type="OrthoDB" id="413460at2759"/>
<dbReference type="Pfam" id="PF25875">
    <property type="entry name" value="WHD_Rad26_CSB"/>
    <property type="match status" value="1"/>
</dbReference>
<evidence type="ECO:0000259" key="14">
    <source>
        <dbReference type="PROSITE" id="PS51194"/>
    </source>
</evidence>
<feature type="compositionally biased region" description="Polar residues" evidence="12">
    <location>
        <begin position="1087"/>
        <end position="1101"/>
    </location>
</feature>
<feature type="region of interest" description="Disordered" evidence="12">
    <location>
        <begin position="309"/>
        <end position="329"/>
    </location>
</feature>
<evidence type="ECO:0000256" key="10">
    <source>
        <dbReference type="ARBA" id="ARBA00023242"/>
    </source>
</evidence>
<evidence type="ECO:0000256" key="12">
    <source>
        <dbReference type="SAM" id="MobiDB-lite"/>
    </source>
</evidence>
<feature type="compositionally biased region" description="Polar residues" evidence="12">
    <location>
        <begin position="170"/>
        <end position="195"/>
    </location>
</feature>
<evidence type="ECO:0000256" key="2">
    <source>
        <dbReference type="ARBA" id="ARBA00007025"/>
    </source>
</evidence>
<dbReference type="CDD" id="cd18793">
    <property type="entry name" value="SF2_C_SNF"/>
    <property type="match status" value="1"/>
</dbReference>
<proteinExistence type="inferred from homology"/>
<evidence type="ECO:0000256" key="3">
    <source>
        <dbReference type="ARBA" id="ARBA00022741"/>
    </source>
</evidence>
<feature type="compositionally biased region" description="Low complexity" evidence="12">
    <location>
        <begin position="1107"/>
        <end position="1118"/>
    </location>
</feature>
<dbReference type="GO" id="GO:0005524">
    <property type="term" value="F:ATP binding"/>
    <property type="evidence" value="ECO:0007669"/>
    <property type="project" value="InterPro"/>
</dbReference>
<feature type="compositionally biased region" description="Basic residues" evidence="12">
    <location>
        <begin position="255"/>
        <end position="268"/>
    </location>
</feature>
<feature type="region of interest" description="Disordered" evidence="12">
    <location>
        <begin position="925"/>
        <end position="958"/>
    </location>
</feature>
<feature type="domain" description="Helicase ATP-binding" evidence="13">
    <location>
        <begin position="366"/>
        <end position="560"/>
    </location>
</feature>
<keyword evidence="8" id="KW-0238">DNA-binding</keyword>
<keyword evidence="9" id="KW-0234">DNA repair</keyword>
<feature type="compositionally biased region" description="Low complexity" evidence="12">
    <location>
        <begin position="1037"/>
        <end position="1064"/>
    </location>
</feature>
<evidence type="ECO:0000313" key="16">
    <source>
        <dbReference type="Proteomes" id="UP000242525"/>
    </source>
</evidence>
<evidence type="ECO:0000256" key="4">
    <source>
        <dbReference type="ARBA" id="ARBA00022763"/>
    </source>
</evidence>
<name>A0A0J9X497_GEOCN</name>
<feature type="region of interest" description="Disordered" evidence="12">
    <location>
        <begin position="1"/>
        <end position="47"/>
    </location>
</feature>
<evidence type="ECO:0000256" key="1">
    <source>
        <dbReference type="ARBA" id="ARBA00004123"/>
    </source>
</evidence>
<dbReference type="AlphaFoldDB" id="A0A0J9X497"/>
<feature type="compositionally biased region" description="Polar residues" evidence="12">
    <location>
        <begin position="137"/>
        <end position="154"/>
    </location>
</feature>
<dbReference type="Pfam" id="PF00271">
    <property type="entry name" value="Helicase_C"/>
    <property type="match status" value="1"/>
</dbReference>
<dbReference type="GO" id="GO:0008094">
    <property type="term" value="F:ATP-dependent activity, acting on DNA"/>
    <property type="evidence" value="ECO:0007669"/>
    <property type="project" value="TreeGrafter"/>
</dbReference>
<gene>
    <name evidence="15" type="ORF">BN980_GECA02s03420g</name>
</gene>
<keyword evidence="4" id="KW-0227">DNA damage</keyword>
<feature type="coiled-coil region" evidence="11">
    <location>
        <begin position="55"/>
        <end position="94"/>
    </location>
</feature>
<evidence type="ECO:0000256" key="7">
    <source>
        <dbReference type="ARBA" id="ARBA00022840"/>
    </source>
</evidence>
<dbReference type="STRING" id="1173061.A0A0J9X497"/>
<dbReference type="Pfam" id="PF00176">
    <property type="entry name" value="SNF2-rel_dom"/>
    <property type="match status" value="1"/>
</dbReference>
<dbReference type="InterPro" id="IPR038718">
    <property type="entry name" value="SNF2-like_sf"/>
</dbReference>
<keyword evidence="7" id="KW-0067">ATP-binding</keyword>
<accession>A0A0J9X497</accession>
<dbReference type="PANTHER" id="PTHR45629">
    <property type="entry name" value="SNF2/RAD54 FAMILY MEMBER"/>
    <property type="match status" value="1"/>
</dbReference>
<keyword evidence="3" id="KW-0547">Nucleotide-binding</keyword>
<dbReference type="Gene3D" id="3.40.50.10810">
    <property type="entry name" value="Tandem AAA-ATPase domain"/>
    <property type="match status" value="1"/>
</dbReference>
<comment type="similarity">
    <text evidence="2">Belongs to the SNF2/RAD54 helicase family.</text>
</comment>
<dbReference type="GO" id="GO:0006283">
    <property type="term" value="P:transcription-coupled nucleotide-excision repair"/>
    <property type="evidence" value="ECO:0007669"/>
    <property type="project" value="TreeGrafter"/>
</dbReference>
<evidence type="ECO:0000313" key="15">
    <source>
        <dbReference type="EMBL" id="CDO51948.1"/>
    </source>
</evidence>
<feature type="compositionally biased region" description="Acidic residues" evidence="12">
    <location>
        <begin position="220"/>
        <end position="249"/>
    </location>
</feature>